<dbReference type="InterPro" id="IPR000719">
    <property type="entry name" value="Prot_kinase_dom"/>
</dbReference>
<dbReference type="EMBL" id="UAPR01000008">
    <property type="protein sequence ID" value="SPT56197.1"/>
    <property type="molecule type" value="Genomic_DNA"/>
</dbReference>
<sequence length="449" mass="46868">MNIGGYEVGQVFHIGSSGPMWRTRTEDGDALLALRSSREGERCLARWKAWASVNSRHVVALRDVVRSDDGRWAIVEDYVVGRTLDTELGSPDLRPIATRRQIIQGVAAGLSALHSAGIAHGDLTPANIMITPEGRAVIIDLIDEIGEGQGTPGWSLDSSGTDVDRQCLARIATLLNMDEELTHLGVADSSVSDAGDTRTVGEPDEHVIVREPVDPERVIAQLRAAALREDTQIDAASTPLAVPTSTRRRHASGRVAGARLRTLSVLAAGVIAIVAGVSIVAYGLREATPSVTAESTPEQAASVQSSAQSVAACDASSLSATINRAIRTRDEAVMNGDASALDAVLGGELLEQDRARIASMQAEGVRVTELSSHVGDVSVLSCEPGAIEVGATLTLQSSQTCRSSGCETRDTPTATELVIRIDPVSGKVVKAQPVESGTGQSGSGPGNAG</sequence>
<feature type="transmembrane region" description="Helical" evidence="2">
    <location>
        <begin position="263"/>
        <end position="284"/>
    </location>
</feature>
<dbReference type="SMART" id="SM00220">
    <property type="entry name" value="S_TKc"/>
    <property type="match status" value="1"/>
</dbReference>
<evidence type="ECO:0000259" key="3">
    <source>
        <dbReference type="PROSITE" id="PS50011"/>
    </source>
</evidence>
<dbReference type="SUPFAM" id="SSF56112">
    <property type="entry name" value="Protein kinase-like (PK-like)"/>
    <property type="match status" value="1"/>
</dbReference>
<keyword evidence="4" id="KW-0418">Kinase</keyword>
<keyword evidence="4" id="KW-0723">Serine/threonine-protein kinase</keyword>
<gene>
    <name evidence="4" type="ORF">NCTC9935_01722</name>
</gene>
<keyword evidence="2" id="KW-1133">Transmembrane helix</keyword>
<proteinExistence type="predicted"/>
<keyword evidence="2" id="KW-0472">Membrane</keyword>
<evidence type="ECO:0000313" key="5">
    <source>
        <dbReference type="Proteomes" id="UP000250192"/>
    </source>
</evidence>
<organism evidence="4 5">
    <name type="scientific">Schaalia odontolytica</name>
    <dbReference type="NCBI Taxonomy" id="1660"/>
    <lineage>
        <taxon>Bacteria</taxon>
        <taxon>Bacillati</taxon>
        <taxon>Actinomycetota</taxon>
        <taxon>Actinomycetes</taxon>
        <taxon>Actinomycetales</taxon>
        <taxon>Actinomycetaceae</taxon>
        <taxon>Schaalia</taxon>
    </lineage>
</organism>
<feature type="domain" description="Protein kinase" evidence="3">
    <location>
        <begin position="6"/>
        <end position="266"/>
    </location>
</feature>
<dbReference type="Gene3D" id="1.10.510.10">
    <property type="entry name" value="Transferase(Phosphotransferase) domain 1"/>
    <property type="match status" value="1"/>
</dbReference>
<reference evidence="4 5" key="1">
    <citation type="submission" date="2018-06" db="EMBL/GenBank/DDBJ databases">
        <authorList>
            <consortium name="Pathogen Informatics"/>
            <person name="Doyle S."/>
        </authorList>
    </citation>
    <scope>NUCLEOTIDE SEQUENCE [LARGE SCALE GENOMIC DNA]</scope>
    <source>
        <strain evidence="4 5">NCTC9935</strain>
    </source>
</reference>
<keyword evidence="4" id="KW-0808">Transferase</keyword>
<evidence type="ECO:0000256" key="1">
    <source>
        <dbReference type="SAM" id="MobiDB-lite"/>
    </source>
</evidence>
<evidence type="ECO:0000313" key="4">
    <source>
        <dbReference type="EMBL" id="SPT56197.1"/>
    </source>
</evidence>
<dbReference type="Proteomes" id="UP000250192">
    <property type="component" value="Unassembled WGS sequence"/>
</dbReference>
<dbReference type="GO" id="GO:0005524">
    <property type="term" value="F:ATP binding"/>
    <property type="evidence" value="ECO:0007669"/>
    <property type="project" value="InterPro"/>
</dbReference>
<keyword evidence="2" id="KW-0812">Transmembrane</keyword>
<dbReference type="OrthoDB" id="3778994at2"/>
<feature type="compositionally biased region" description="Gly residues" evidence="1">
    <location>
        <begin position="439"/>
        <end position="449"/>
    </location>
</feature>
<name>A0A2X0VFE4_9ACTO</name>
<dbReference type="Pfam" id="PF00069">
    <property type="entry name" value="Pkinase"/>
    <property type="match status" value="1"/>
</dbReference>
<dbReference type="PROSITE" id="PS50011">
    <property type="entry name" value="PROTEIN_KINASE_DOM"/>
    <property type="match status" value="1"/>
</dbReference>
<dbReference type="InterPro" id="IPR011009">
    <property type="entry name" value="Kinase-like_dom_sf"/>
</dbReference>
<evidence type="ECO:0000256" key="2">
    <source>
        <dbReference type="SAM" id="Phobius"/>
    </source>
</evidence>
<dbReference type="GO" id="GO:0004674">
    <property type="term" value="F:protein serine/threonine kinase activity"/>
    <property type="evidence" value="ECO:0007669"/>
    <property type="project" value="UniProtKB-KW"/>
</dbReference>
<dbReference type="GeneID" id="93759273"/>
<dbReference type="AlphaFoldDB" id="A0A2X0VFE4"/>
<keyword evidence="5" id="KW-1185">Reference proteome</keyword>
<protein>
    <submittedName>
        <fullName evidence="4">Serine/threonine protein kinase</fullName>
    </submittedName>
</protein>
<dbReference type="RefSeq" id="WP_111824202.1">
    <property type="nucleotide sequence ID" value="NZ_CBDERX010000027.1"/>
</dbReference>
<accession>A0A2X0VFE4</accession>
<feature type="region of interest" description="Disordered" evidence="1">
    <location>
        <begin position="430"/>
        <end position="449"/>
    </location>
</feature>